<dbReference type="HOGENOM" id="CLU_170045_1_1_1"/>
<keyword evidence="2" id="KW-1185">Reference proteome</keyword>
<evidence type="ECO:0000313" key="2">
    <source>
        <dbReference type="Proteomes" id="UP000054485"/>
    </source>
</evidence>
<gene>
    <name evidence="1" type="ORF">CY34DRAFT_55792</name>
</gene>
<sequence length="90" mass="10381">THCRRELFQGCWEILLDEDFVHAYRHGIILRCADGVLRRVFPRIFTYSADYPEKVLIATIKDMGSCACPRCLTPKSLFSSLGLLEDMKSR</sequence>
<dbReference type="EMBL" id="KN835758">
    <property type="protein sequence ID" value="KIK34408.1"/>
    <property type="molecule type" value="Genomic_DNA"/>
</dbReference>
<dbReference type="InterPro" id="IPR041078">
    <property type="entry name" value="Plavaka"/>
</dbReference>
<organism evidence="1 2">
    <name type="scientific">Suillus luteus UH-Slu-Lm8-n1</name>
    <dbReference type="NCBI Taxonomy" id="930992"/>
    <lineage>
        <taxon>Eukaryota</taxon>
        <taxon>Fungi</taxon>
        <taxon>Dikarya</taxon>
        <taxon>Basidiomycota</taxon>
        <taxon>Agaricomycotina</taxon>
        <taxon>Agaricomycetes</taxon>
        <taxon>Agaricomycetidae</taxon>
        <taxon>Boletales</taxon>
        <taxon>Suillineae</taxon>
        <taxon>Suillaceae</taxon>
        <taxon>Suillus</taxon>
    </lineage>
</organism>
<accession>A0A0D0AR07</accession>
<reference evidence="2" key="2">
    <citation type="submission" date="2015-01" db="EMBL/GenBank/DDBJ databases">
        <title>Evolutionary Origins and Diversification of the Mycorrhizal Mutualists.</title>
        <authorList>
            <consortium name="DOE Joint Genome Institute"/>
            <consortium name="Mycorrhizal Genomics Consortium"/>
            <person name="Kohler A."/>
            <person name="Kuo A."/>
            <person name="Nagy L.G."/>
            <person name="Floudas D."/>
            <person name="Copeland A."/>
            <person name="Barry K.W."/>
            <person name="Cichocki N."/>
            <person name="Veneault-Fourrey C."/>
            <person name="LaButti K."/>
            <person name="Lindquist E.A."/>
            <person name="Lipzen A."/>
            <person name="Lundell T."/>
            <person name="Morin E."/>
            <person name="Murat C."/>
            <person name="Riley R."/>
            <person name="Ohm R."/>
            <person name="Sun H."/>
            <person name="Tunlid A."/>
            <person name="Henrissat B."/>
            <person name="Grigoriev I.V."/>
            <person name="Hibbett D.S."/>
            <person name="Martin F."/>
        </authorList>
    </citation>
    <scope>NUCLEOTIDE SEQUENCE [LARGE SCALE GENOMIC DNA]</scope>
    <source>
        <strain evidence="2">UH-Slu-Lm8-n1</strain>
    </source>
</reference>
<proteinExistence type="predicted"/>
<dbReference type="OrthoDB" id="3208495at2759"/>
<feature type="non-terminal residue" evidence="1">
    <location>
        <position position="90"/>
    </location>
</feature>
<dbReference type="Proteomes" id="UP000054485">
    <property type="component" value="Unassembled WGS sequence"/>
</dbReference>
<feature type="non-terminal residue" evidence="1">
    <location>
        <position position="1"/>
    </location>
</feature>
<evidence type="ECO:0000313" key="1">
    <source>
        <dbReference type="EMBL" id="KIK34408.1"/>
    </source>
</evidence>
<dbReference type="Pfam" id="PF18759">
    <property type="entry name" value="Plavaka"/>
    <property type="match status" value="1"/>
</dbReference>
<protein>
    <submittedName>
        <fullName evidence="1">Uncharacterized protein</fullName>
    </submittedName>
</protein>
<dbReference type="InParanoid" id="A0A0D0AR07"/>
<dbReference type="AlphaFoldDB" id="A0A0D0AR07"/>
<name>A0A0D0AR07_9AGAM</name>
<dbReference type="STRING" id="930992.A0A0D0AR07"/>
<reference evidence="1 2" key="1">
    <citation type="submission" date="2014-04" db="EMBL/GenBank/DDBJ databases">
        <authorList>
            <consortium name="DOE Joint Genome Institute"/>
            <person name="Kuo A."/>
            <person name="Ruytinx J."/>
            <person name="Rineau F."/>
            <person name="Colpaert J."/>
            <person name="Kohler A."/>
            <person name="Nagy L.G."/>
            <person name="Floudas D."/>
            <person name="Copeland A."/>
            <person name="Barry K.W."/>
            <person name="Cichocki N."/>
            <person name="Veneault-Fourrey C."/>
            <person name="LaButti K."/>
            <person name="Lindquist E.A."/>
            <person name="Lipzen A."/>
            <person name="Lundell T."/>
            <person name="Morin E."/>
            <person name="Murat C."/>
            <person name="Sun H."/>
            <person name="Tunlid A."/>
            <person name="Henrissat B."/>
            <person name="Grigoriev I.V."/>
            <person name="Hibbett D.S."/>
            <person name="Martin F."/>
            <person name="Nordberg H.P."/>
            <person name="Cantor M.N."/>
            <person name="Hua S.X."/>
        </authorList>
    </citation>
    <scope>NUCLEOTIDE SEQUENCE [LARGE SCALE GENOMIC DNA]</scope>
    <source>
        <strain evidence="1 2">UH-Slu-Lm8-n1</strain>
    </source>
</reference>